<dbReference type="SMART" id="SM00855">
    <property type="entry name" value="PGAM"/>
    <property type="match status" value="1"/>
</dbReference>
<dbReference type="PANTHER" id="PTHR48100">
    <property type="entry name" value="BROAD-SPECIFICITY PHOSPHATASE YOR283W-RELATED"/>
    <property type="match status" value="1"/>
</dbReference>
<comment type="caution">
    <text evidence="3">The sequence shown here is derived from an EMBL/GenBank/DDBJ whole genome shotgun (WGS) entry which is preliminary data.</text>
</comment>
<reference evidence="3 4" key="1">
    <citation type="submission" date="2019-09" db="EMBL/GenBank/DDBJ databases">
        <title>YIM 132180 draft genome.</title>
        <authorList>
            <person name="Zhang K."/>
        </authorList>
    </citation>
    <scope>NUCLEOTIDE SEQUENCE [LARGE SCALE GENOMIC DNA]</scope>
    <source>
        <strain evidence="3 4">YIM 132180</strain>
    </source>
</reference>
<dbReference type="InterPro" id="IPR029033">
    <property type="entry name" value="His_PPase_superfam"/>
</dbReference>
<evidence type="ECO:0000256" key="2">
    <source>
        <dbReference type="ARBA" id="ARBA00023235"/>
    </source>
</evidence>
<evidence type="ECO:0000313" key="3">
    <source>
        <dbReference type="EMBL" id="KAB0678529.1"/>
    </source>
</evidence>
<dbReference type="AlphaFoldDB" id="A0A7V7PMU2"/>
<protein>
    <submittedName>
        <fullName evidence="3">Histidine phosphatase family protein</fullName>
    </submittedName>
</protein>
<accession>A0A7V7PMU2</accession>
<dbReference type="CDD" id="cd07067">
    <property type="entry name" value="HP_PGM_like"/>
    <property type="match status" value="1"/>
</dbReference>
<dbReference type="Gene3D" id="3.40.50.1240">
    <property type="entry name" value="Phosphoglycerate mutase-like"/>
    <property type="match status" value="1"/>
</dbReference>
<dbReference type="SUPFAM" id="SSF53254">
    <property type="entry name" value="Phosphoglycerate mutase-like"/>
    <property type="match status" value="1"/>
</dbReference>
<dbReference type="RefSeq" id="WP_150971329.1">
    <property type="nucleotide sequence ID" value="NZ_VZDO01000013.1"/>
</dbReference>
<proteinExistence type="predicted"/>
<dbReference type="Proteomes" id="UP000432089">
    <property type="component" value="Unassembled WGS sequence"/>
</dbReference>
<gene>
    <name evidence="3" type="ORF">F6X38_16015</name>
</gene>
<keyword evidence="2" id="KW-0413">Isomerase</keyword>
<sequence>MTAQSAWPSRLWIVRHGESLGNVAREAAMAGDLARIDIAERDIDVPLSPLGEEQARSVGRWFASLPADRRPEHVLSSPYRRARQTAELIAGQAGLPHDVAIDERLREKEFGILDRLTTRGILELHPEQAEFRRLLGKFYHRPPGGESWCDVVLRLRSLMDTIGLHYGDRRVLIVCHQVVVLCLRYIVETLDEERILAIDREGDVANGAVTEYEADRSGEIERLALRRYNFVAPLEEQDTPVTAEPDANVAAR</sequence>
<evidence type="ECO:0000313" key="4">
    <source>
        <dbReference type="Proteomes" id="UP000432089"/>
    </source>
</evidence>
<name>A0A7V7PMU2_9HYPH</name>
<dbReference type="InterPro" id="IPR001345">
    <property type="entry name" value="PG/BPGM_mutase_AS"/>
</dbReference>
<dbReference type="GO" id="GO:0005737">
    <property type="term" value="C:cytoplasm"/>
    <property type="evidence" value="ECO:0007669"/>
    <property type="project" value="TreeGrafter"/>
</dbReference>
<dbReference type="GO" id="GO:0016791">
    <property type="term" value="F:phosphatase activity"/>
    <property type="evidence" value="ECO:0007669"/>
    <property type="project" value="TreeGrafter"/>
</dbReference>
<dbReference type="PROSITE" id="PS00175">
    <property type="entry name" value="PG_MUTASE"/>
    <property type="match status" value="1"/>
</dbReference>
<dbReference type="InterPro" id="IPR050275">
    <property type="entry name" value="PGM_Phosphatase"/>
</dbReference>
<dbReference type="PANTHER" id="PTHR48100:SF1">
    <property type="entry name" value="HISTIDINE PHOSPHATASE FAMILY PROTEIN-RELATED"/>
    <property type="match status" value="1"/>
</dbReference>
<evidence type="ECO:0000256" key="1">
    <source>
        <dbReference type="ARBA" id="ARBA00023152"/>
    </source>
</evidence>
<organism evidence="3 4">
    <name type="scientific">Plantimonas leprariae</name>
    <dbReference type="NCBI Taxonomy" id="2615207"/>
    <lineage>
        <taxon>Bacteria</taxon>
        <taxon>Pseudomonadati</taxon>
        <taxon>Pseudomonadota</taxon>
        <taxon>Alphaproteobacteria</taxon>
        <taxon>Hyphomicrobiales</taxon>
        <taxon>Aurantimonadaceae</taxon>
        <taxon>Plantimonas</taxon>
    </lineage>
</organism>
<keyword evidence="1" id="KW-0324">Glycolysis</keyword>
<keyword evidence="4" id="KW-1185">Reference proteome</keyword>
<dbReference type="InterPro" id="IPR013078">
    <property type="entry name" value="His_Pase_superF_clade-1"/>
</dbReference>
<dbReference type="Pfam" id="PF00300">
    <property type="entry name" value="His_Phos_1"/>
    <property type="match status" value="1"/>
</dbReference>
<dbReference type="EMBL" id="VZDO01000013">
    <property type="protein sequence ID" value="KAB0678529.1"/>
    <property type="molecule type" value="Genomic_DNA"/>
</dbReference>